<dbReference type="CDD" id="cd00086">
    <property type="entry name" value="homeodomain"/>
    <property type="match status" value="1"/>
</dbReference>
<keyword evidence="6 10" id="KW-0539">Nucleus</keyword>
<dbReference type="InterPro" id="IPR050674">
    <property type="entry name" value="Msh_Homeobox_Regulators"/>
</dbReference>
<dbReference type="GO" id="GO:0060349">
    <property type="term" value="P:bone morphogenesis"/>
    <property type="evidence" value="ECO:0007669"/>
    <property type="project" value="UniProtKB-ARBA"/>
</dbReference>
<accession>A0AAW0HLM0</accession>
<evidence type="ECO:0000256" key="5">
    <source>
        <dbReference type="ARBA" id="ARBA00023155"/>
    </source>
</evidence>
<dbReference type="PANTHER" id="PTHR24338:SF8">
    <property type="entry name" value="HOMEOBOX PROTEIN MSX-1"/>
    <property type="match status" value="1"/>
</dbReference>
<feature type="region of interest" description="Disordered" evidence="12">
    <location>
        <begin position="219"/>
        <end position="247"/>
    </location>
</feature>
<dbReference type="EMBL" id="JBBHLL010000421">
    <property type="protein sequence ID" value="KAK7803398.1"/>
    <property type="molecule type" value="Genomic_DNA"/>
</dbReference>
<dbReference type="FunFam" id="1.10.10.60:FF:000134">
    <property type="entry name" value="Homeobox protein MSX-1"/>
    <property type="match status" value="1"/>
</dbReference>
<dbReference type="PANTHER" id="PTHR24338">
    <property type="entry name" value="HOMEOBOX PROTEIN MSX"/>
    <property type="match status" value="1"/>
</dbReference>
<evidence type="ECO:0000256" key="4">
    <source>
        <dbReference type="ARBA" id="ARBA00023125"/>
    </source>
</evidence>
<gene>
    <name evidence="14" type="ORF">U0070_012513</name>
</gene>
<dbReference type="SMART" id="SM00389">
    <property type="entry name" value="HOX"/>
    <property type="match status" value="1"/>
</dbReference>
<feature type="DNA-binding region" description="Homeobox" evidence="10">
    <location>
        <begin position="256"/>
        <end position="315"/>
    </location>
</feature>
<evidence type="ECO:0000313" key="15">
    <source>
        <dbReference type="Proteomes" id="UP001488838"/>
    </source>
</evidence>
<comment type="caution">
    <text evidence="14">The sequence shown here is derived from an EMBL/GenBank/DDBJ whole genome shotgun (WGS) entry which is preliminary data.</text>
</comment>
<dbReference type="Pfam" id="PF00046">
    <property type="entry name" value="Homeodomain"/>
    <property type="match status" value="1"/>
</dbReference>
<evidence type="ECO:0000256" key="1">
    <source>
        <dbReference type="ARBA" id="ARBA00004123"/>
    </source>
</evidence>
<dbReference type="GO" id="GO:0000977">
    <property type="term" value="F:RNA polymerase II transcription regulatory region sequence-specific DNA binding"/>
    <property type="evidence" value="ECO:0007669"/>
    <property type="project" value="TreeGrafter"/>
</dbReference>
<evidence type="ECO:0000256" key="3">
    <source>
        <dbReference type="ARBA" id="ARBA00022491"/>
    </source>
</evidence>
<sequence length="387" mass="40801">MVLSGPAPSRADWLLPLWPCLINKFSGERRRTRSRRGSRGRLTREDRPGPGSREFAEAGRAPSQPETHAPGRARAAAGVGVRLCMAPAAAMTSLPLGVKVEDSAFGKPAGGGAGQAPGAAAATASTMGTDEEGAKPKVPASLLPFSVEALMADHRKPGAKESVLVASEGAQAAGGSLQHLGTRPGSLGAPDAPSSPRPLGHFSVGGLLKLPEDALVKAESPEKPDRTPWMQSPRFSPPPARRLSPPACTLRKHKTNRKPRTPFTTAQLLALERKFRQKQYLSIAERAEFSSSLSLTETQVKIWFQNRRAKAKRLQEAELEKLKMAAKPMLPPAAFGLSFPLGGPAAVAAAAGASLYSASGPFQRAALPVAPVGLYTAHVGYSMYHLT</sequence>
<dbReference type="GO" id="GO:0000981">
    <property type="term" value="F:DNA-binding transcription factor activity, RNA polymerase II-specific"/>
    <property type="evidence" value="ECO:0007669"/>
    <property type="project" value="InterPro"/>
</dbReference>
<dbReference type="InterPro" id="IPR020479">
    <property type="entry name" value="HD_metazoa"/>
</dbReference>
<evidence type="ECO:0000256" key="9">
    <source>
        <dbReference type="ARBA" id="ARBA00042788"/>
    </source>
</evidence>
<dbReference type="GO" id="GO:0030509">
    <property type="term" value="P:BMP signaling pathway"/>
    <property type="evidence" value="ECO:0007669"/>
    <property type="project" value="UniProtKB-ARBA"/>
</dbReference>
<protein>
    <recommendedName>
        <fullName evidence="8">Homeobox protein MSX-1</fullName>
    </recommendedName>
    <alternativeName>
        <fullName evidence="9">Msh homeobox 1-like protein</fullName>
    </alternativeName>
</protein>
<comment type="similarity">
    <text evidence="7">Belongs to the Msh homeobox family.</text>
</comment>
<feature type="compositionally biased region" description="Basic residues" evidence="12">
    <location>
        <begin position="30"/>
        <end position="41"/>
    </location>
</feature>
<dbReference type="GO" id="GO:0090427">
    <property type="term" value="P:activation of meiosis"/>
    <property type="evidence" value="ECO:0007669"/>
    <property type="project" value="UniProtKB-ARBA"/>
</dbReference>
<dbReference type="PROSITE" id="PS50071">
    <property type="entry name" value="HOMEOBOX_2"/>
    <property type="match status" value="1"/>
</dbReference>
<dbReference type="InterPro" id="IPR001356">
    <property type="entry name" value="HD"/>
</dbReference>
<dbReference type="GO" id="GO:0035880">
    <property type="term" value="P:embryonic nail plate morphogenesis"/>
    <property type="evidence" value="ECO:0007669"/>
    <property type="project" value="UniProtKB-ARBA"/>
</dbReference>
<dbReference type="GO" id="GO:0003198">
    <property type="term" value="P:epithelial to mesenchymal transition involved in endocardial cushion formation"/>
    <property type="evidence" value="ECO:0007669"/>
    <property type="project" value="UniProtKB-ARBA"/>
</dbReference>
<proteinExistence type="inferred from homology"/>
<dbReference type="InterPro" id="IPR017970">
    <property type="entry name" value="Homeobox_CS"/>
</dbReference>
<feature type="region of interest" description="Disordered" evidence="12">
    <location>
        <begin position="175"/>
        <end position="196"/>
    </location>
</feature>
<organism evidence="14 15">
    <name type="scientific">Myodes glareolus</name>
    <name type="common">Bank vole</name>
    <name type="synonym">Clethrionomys glareolus</name>
    <dbReference type="NCBI Taxonomy" id="447135"/>
    <lineage>
        <taxon>Eukaryota</taxon>
        <taxon>Metazoa</taxon>
        <taxon>Chordata</taxon>
        <taxon>Craniata</taxon>
        <taxon>Vertebrata</taxon>
        <taxon>Euteleostomi</taxon>
        <taxon>Mammalia</taxon>
        <taxon>Eutheria</taxon>
        <taxon>Euarchontoglires</taxon>
        <taxon>Glires</taxon>
        <taxon>Rodentia</taxon>
        <taxon>Myomorpha</taxon>
        <taxon>Muroidea</taxon>
        <taxon>Cricetidae</taxon>
        <taxon>Arvicolinae</taxon>
        <taxon>Myodes</taxon>
    </lineage>
</organism>
<dbReference type="GO" id="GO:0005634">
    <property type="term" value="C:nucleus"/>
    <property type="evidence" value="ECO:0007669"/>
    <property type="project" value="UniProtKB-SubCell"/>
</dbReference>
<dbReference type="GO" id="GO:0035115">
    <property type="term" value="P:embryonic forelimb morphogenesis"/>
    <property type="evidence" value="ECO:0007669"/>
    <property type="project" value="UniProtKB-ARBA"/>
</dbReference>
<dbReference type="GO" id="GO:0061311">
    <property type="term" value="P:cell surface receptor signaling pathway involved in heart development"/>
    <property type="evidence" value="ECO:0007669"/>
    <property type="project" value="UniProtKB-ARBA"/>
</dbReference>
<evidence type="ECO:0000256" key="8">
    <source>
        <dbReference type="ARBA" id="ARBA00039541"/>
    </source>
</evidence>
<name>A0AAW0HLM0_MYOGA</name>
<evidence type="ECO:0000256" key="12">
    <source>
        <dbReference type="SAM" id="MobiDB-lite"/>
    </source>
</evidence>
<evidence type="ECO:0000259" key="13">
    <source>
        <dbReference type="PROSITE" id="PS50071"/>
    </source>
</evidence>
<dbReference type="SUPFAM" id="SSF46689">
    <property type="entry name" value="Homeodomain-like"/>
    <property type="match status" value="1"/>
</dbReference>
<feature type="domain" description="Homeobox" evidence="13">
    <location>
        <begin position="254"/>
        <end position="314"/>
    </location>
</feature>
<evidence type="ECO:0000256" key="6">
    <source>
        <dbReference type="ARBA" id="ARBA00023242"/>
    </source>
</evidence>
<dbReference type="GO" id="GO:0097152">
    <property type="term" value="P:mesenchymal cell apoptotic process"/>
    <property type="evidence" value="ECO:0007669"/>
    <property type="project" value="UniProtKB-ARBA"/>
</dbReference>
<feature type="region of interest" description="Disordered" evidence="12">
    <location>
        <begin position="28"/>
        <end position="74"/>
    </location>
</feature>
<evidence type="ECO:0000256" key="10">
    <source>
        <dbReference type="PROSITE-ProRule" id="PRU00108"/>
    </source>
</evidence>
<evidence type="ECO:0000256" key="11">
    <source>
        <dbReference type="RuleBase" id="RU000682"/>
    </source>
</evidence>
<dbReference type="GO" id="GO:0023019">
    <property type="term" value="P:signal transduction involved in regulation of gene expression"/>
    <property type="evidence" value="ECO:0007669"/>
    <property type="project" value="UniProtKB-ARBA"/>
</dbReference>
<keyword evidence="4 10" id="KW-0238">DNA-binding</keyword>
<dbReference type="GO" id="GO:0042475">
    <property type="term" value="P:odontogenesis of dentin-containing tooth"/>
    <property type="evidence" value="ECO:0007669"/>
    <property type="project" value="UniProtKB-ARBA"/>
</dbReference>
<dbReference type="Proteomes" id="UP001488838">
    <property type="component" value="Unassembled WGS sequence"/>
</dbReference>
<dbReference type="GO" id="GO:0030513">
    <property type="term" value="P:positive regulation of BMP signaling pathway"/>
    <property type="evidence" value="ECO:0007669"/>
    <property type="project" value="UniProtKB-ARBA"/>
</dbReference>
<evidence type="ECO:0000256" key="7">
    <source>
        <dbReference type="ARBA" id="ARBA00038425"/>
    </source>
</evidence>
<dbReference type="GO" id="GO:0030857">
    <property type="term" value="P:negative regulation of epithelial cell differentiation"/>
    <property type="evidence" value="ECO:0007669"/>
    <property type="project" value="UniProtKB-ARBA"/>
</dbReference>
<dbReference type="InterPro" id="IPR009057">
    <property type="entry name" value="Homeodomain-like_sf"/>
</dbReference>
<keyword evidence="5 10" id="KW-0371">Homeobox</keyword>
<comment type="subcellular location">
    <subcellularLocation>
        <location evidence="1 10 11">Nucleus</location>
    </subcellularLocation>
</comment>
<keyword evidence="15" id="KW-1185">Reference proteome</keyword>
<keyword evidence="2" id="KW-0217">Developmental protein</keyword>
<dbReference type="PRINTS" id="PR00024">
    <property type="entry name" value="HOMEOBOX"/>
</dbReference>
<feature type="region of interest" description="Disordered" evidence="12">
    <location>
        <begin position="109"/>
        <end position="137"/>
    </location>
</feature>
<evidence type="ECO:0000313" key="14">
    <source>
        <dbReference type="EMBL" id="KAK7803398.1"/>
    </source>
</evidence>
<dbReference type="GO" id="GO:0048863">
    <property type="term" value="P:stem cell differentiation"/>
    <property type="evidence" value="ECO:0007669"/>
    <property type="project" value="UniProtKB-ARBA"/>
</dbReference>
<dbReference type="GO" id="GO:0035116">
    <property type="term" value="P:embryonic hindlimb morphogenesis"/>
    <property type="evidence" value="ECO:0007669"/>
    <property type="project" value="UniProtKB-ARBA"/>
</dbReference>
<dbReference type="GO" id="GO:2001055">
    <property type="term" value="P:positive regulation of mesenchymal cell apoptotic process"/>
    <property type="evidence" value="ECO:0007669"/>
    <property type="project" value="UniProtKB-ARBA"/>
</dbReference>
<dbReference type="Gene3D" id="1.10.10.60">
    <property type="entry name" value="Homeodomain-like"/>
    <property type="match status" value="1"/>
</dbReference>
<dbReference type="AlphaFoldDB" id="A0AAW0HLM0"/>
<dbReference type="PROSITE" id="PS00027">
    <property type="entry name" value="HOMEOBOX_1"/>
    <property type="match status" value="1"/>
</dbReference>
<reference evidence="14 15" key="1">
    <citation type="journal article" date="2023" name="bioRxiv">
        <title>Conserved and derived expression patterns and positive selection on dental genes reveal complex evolutionary context of ever-growing rodent molars.</title>
        <authorList>
            <person name="Calamari Z.T."/>
            <person name="Song A."/>
            <person name="Cohen E."/>
            <person name="Akter M."/>
            <person name="Roy R.D."/>
            <person name="Hallikas O."/>
            <person name="Christensen M.M."/>
            <person name="Li P."/>
            <person name="Marangoni P."/>
            <person name="Jernvall J."/>
            <person name="Klein O.D."/>
        </authorList>
    </citation>
    <scope>NUCLEOTIDE SEQUENCE [LARGE SCALE GENOMIC DNA]</scope>
    <source>
        <strain evidence="14">V071</strain>
    </source>
</reference>
<keyword evidence="3" id="KW-0678">Repressor</keyword>
<dbReference type="GO" id="GO:0061180">
    <property type="term" value="P:mammary gland epithelium development"/>
    <property type="evidence" value="ECO:0007669"/>
    <property type="project" value="UniProtKB-ARBA"/>
</dbReference>
<evidence type="ECO:0000256" key="2">
    <source>
        <dbReference type="ARBA" id="ARBA00022473"/>
    </source>
</evidence>